<keyword evidence="5" id="KW-1185">Reference proteome</keyword>
<organism evidence="4 5">
    <name type="scientific">Rubritalea squalenifaciens DSM 18772</name>
    <dbReference type="NCBI Taxonomy" id="1123071"/>
    <lineage>
        <taxon>Bacteria</taxon>
        <taxon>Pseudomonadati</taxon>
        <taxon>Verrucomicrobiota</taxon>
        <taxon>Verrucomicrobiia</taxon>
        <taxon>Verrucomicrobiales</taxon>
        <taxon>Rubritaleaceae</taxon>
        <taxon>Rubritalea</taxon>
    </lineage>
</organism>
<evidence type="ECO:0000313" key="4">
    <source>
        <dbReference type="EMBL" id="SHJ64959.1"/>
    </source>
</evidence>
<protein>
    <submittedName>
        <fullName evidence="4">Dipeptidyl aminopeptidase/acylaminoacyl peptidase</fullName>
    </submittedName>
</protein>
<dbReference type="InterPro" id="IPR029058">
    <property type="entry name" value="AB_hydrolase_fold"/>
</dbReference>
<dbReference type="InParanoid" id="A0A1M6L1E0"/>
<dbReference type="InterPro" id="IPR001375">
    <property type="entry name" value="Peptidase_S9_cat"/>
</dbReference>
<evidence type="ECO:0000259" key="3">
    <source>
        <dbReference type="Pfam" id="PF00930"/>
    </source>
</evidence>
<dbReference type="PANTHER" id="PTHR11731:SF118">
    <property type="entry name" value="BLR1971 PROTEIN"/>
    <property type="match status" value="1"/>
</dbReference>
<dbReference type="Pfam" id="PF00326">
    <property type="entry name" value="Peptidase_S9"/>
    <property type="match status" value="1"/>
</dbReference>
<dbReference type="SUPFAM" id="SSF53474">
    <property type="entry name" value="alpha/beta-Hydrolases"/>
    <property type="match status" value="1"/>
</dbReference>
<keyword evidence="4" id="KW-0645">Protease</keyword>
<feature type="domain" description="Dipeptidylpeptidase IV N-terminal" evidence="3">
    <location>
        <begin position="142"/>
        <end position="437"/>
    </location>
</feature>
<dbReference type="Pfam" id="PF00930">
    <property type="entry name" value="DPPIV_N"/>
    <property type="match status" value="1"/>
</dbReference>
<name>A0A1M6L1E0_9BACT</name>
<feature type="region of interest" description="Disordered" evidence="1">
    <location>
        <begin position="132"/>
        <end position="153"/>
    </location>
</feature>
<accession>A0A1M6L1E0</accession>
<dbReference type="PANTHER" id="PTHR11731">
    <property type="entry name" value="PROTEASE FAMILY S9B,C DIPEPTIDYL-PEPTIDASE IV-RELATED"/>
    <property type="match status" value="1"/>
</dbReference>
<sequence>MRFFLTLYLGLMLSAAAEHGFAERINGALSKDYAKQSAAIRNLNLKPYWAEDGSSFIYRKEIKGGQRYIIVDAKTGEQKEAFDHKIMEAFFAAQDKKMELHHMVFGEGYFEFRIKGDRETYQWDGEQVIKVDSPRKKQQEEQERMHHGPVSPDGKWRVDFREHNVVLVELEKGEKVLTSDGKPDHYYAQVKWAPDSSRLAVMKVKAGQRRMVTVVESSPKDQLQPKVHSWRYDKPGDVIDTRAPWVFYVDGRDPLAPDLSLIENQFSLGKVWWRSDSKRISYDYVERGYGKYYVLEADTEARSHRIAVREESDTYIFVGGNSYRYDVNDGEEYIWASERDGRNHLYLIDGKTGAVKNQITKGEWVVFDVERVDEDNRRILFIAGGMEKGKDPYYRKYYWINFDGTGLVELTPGDGTHELFLSPDDQVYIDKYSRYDMAPVYELRNLKTGSLIKEILRVDLEELKATGWQAPIAFTAKDRDGKFDVWGYVLFPKDFDPTKKYPVIENIYAGPHDQHVYKPFTVWRGAITDLAHRGFIMVRIDGKGTGKRCKEFSHFCYKNIVDAGFPDRIKWMKEAAKKYPQMDLERVGIYGGSAGGQNSTGALLFHGDFYKVAVSDCGCHDNRMDKIWWNEQWMDWPIGPHYAEQSNVTNAAKLKGRLLLTVGEMDRNVDPASTYQLASALLKAGKEYELIVVPSGGHGAGEQLYPRCRRVQFFEKWLGAPTPMSH</sequence>
<feature type="domain" description="Peptidase S9 prolyl oligopeptidase catalytic" evidence="2">
    <location>
        <begin position="530"/>
        <end position="718"/>
    </location>
</feature>
<dbReference type="Gene3D" id="2.140.10.30">
    <property type="entry name" value="Dipeptidylpeptidase IV, N-terminal domain"/>
    <property type="match status" value="1"/>
</dbReference>
<dbReference type="RefSeq" id="WP_143183867.1">
    <property type="nucleotide sequence ID" value="NZ_FQYR01000004.1"/>
</dbReference>
<keyword evidence="4" id="KW-0031">Aminopeptidase</keyword>
<dbReference type="AlphaFoldDB" id="A0A1M6L1E0"/>
<dbReference type="GO" id="GO:0006508">
    <property type="term" value="P:proteolysis"/>
    <property type="evidence" value="ECO:0007669"/>
    <property type="project" value="InterPro"/>
</dbReference>
<dbReference type="InterPro" id="IPR002469">
    <property type="entry name" value="Peptidase_S9B_N"/>
</dbReference>
<dbReference type="OrthoDB" id="9812921at2"/>
<dbReference type="InterPro" id="IPR050278">
    <property type="entry name" value="Serine_Prot_S9B/DPPIV"/>
</dbReference>
<proteinExistence type="predicted"/>
<gene>
    <name evidence="4" type="ORF">SAMN02745181_2262</name>
</gene>
<feature type="compositionally biased region" description="Basic and acidic residues" evidence="1">
    <location>
        <begin position="132"/>
        <end position="146"/>
    </location>
</feature>
<dbReference type="GO" id="GO:0008236">
    <property type="term" value="F:serine-type peptidase activity"/>
    <property type="evidence" value="ECO:0007669"/>
    <property type="project" value="InterPro"/>
</dbReference>
<dbReference type="SUPFAM" id="SSF82171">
    <property type="entry name" value="DPP6 N-terminal domain-like"/>
    <property type="match status" value="1"/>
</dbReference>
<keyword evidence="4" id="KW-0378">Hydrolase</keyword>
<evidence type="ECO:0000256" key="1">
    <source>
        <dbReference type="SAM" id="MobiDB-lite"/>
    </source>
</evidence>
<dbReference type="EMBL" id="FQYR01000004">
    <property type="protein sequence ID" value="SHJ64959.1"/>
    <property type="molecule type" value="Genomic_DNA"/>
</dbReference>
<reference evidence="4 5" key="1">
    <citation type="submission" date="2016-11" db="EMBL/GenBank/DDBJ databases">
        <authorList>
            <person name="Jaros S."/>
            <person name="Januszkiewicz K."/>
            <person name="Wedrychowicz H."/>
        </authorList>
    </citation>
    <scope>NUCLEOTIDE SEQUENCE [LARGE SCALE GENOMIC DNA]</scope>
    <source>
        <strain evidence="4 5">DSM 18772</strain>
    </source>
</reference>
<dbReference type="STRING" id="1123071.SAMN02745181_2262"/>
<evidence type="ECO:0000313" key="5">
    <source>
        <dbReference type="Proteomes" id="UP000184510"/>
    </source>
</evidence>
<dbReference type="Proteomes" id="UP000184510">
    <property type="component" value="Unassembled WGS sequence"/>
</dbReference>
<dbReference type="Gene3D" id="3.40.50.1820">
    <property type="entry name" value="alpha/beta hydrolase"/>
    <property type="match status" value="1"/>
</dbReference>
<dbReference type="GO" id="GO:0004177">
    <property type="term" value="F:aminopeptidase activity"/>
    <property type="evidence" value="ECO:0007669"/>
    <property type="project" value="UniProtKB-KW"/>
</dbReference>
<evidence type="ECO:0000259" key="2">
    <source>
        <dbReference type="Pfam" id="PF00326"/>
    </source>
</evidence>